<dbReference type="RefSeq" id="XP_069212192.1">
    <property type="nucleotide sequence ID" value="XM_069351806.1"/>
</dbReference>
<evidence type="ECO:0000313" key="8">
    <source>
        <dbReference type="EMBL" id="KAL1412248.1"/>
    </source>
</evidence>
<accession>A0ABR3QCZ1</accession>
<feature type="transmembrane region" description="Helical" evidence="6">
    <location>
        <begin position="489"/>
        <end position="509"/>
    </location>
</feature>
<feature type="transmembrane region" description="Helical" evidence="6">
    <location>
        <begin position="388"/>
        <end position="407"/>
    </location>
</feature>
<evidence type="ECO:0000256" key="1">
    <source>
        <dbReference type="ARBA" id="ARBA00004141"/>
    </source>
</evidence>
<feature type="transmembrane region" description="Helical" evidence="6">
    <location>
        <begin position="427"/>
        <end position="448"/>
    </location>
</feature>
<name>A0ABR3QCZ1_9TREE</name>
<dbReference type="InterPro" id="IPR050360">
    <property type="entry name" value="MFS_Sugar_Transporters"/>
</dbReference>
<keyword evidence="9" id="KW-1185">Reference proteome</keyword>
<evidence type="ECO:0000256" key="3">
    <source>
        <dbReference type="ARBA" id="ARBA00022692"/>
    </source>
</evidence>
<dbReference type="PROSITE" id="PS00216">
    <property type="entry name" value="SUGAR_TRANSPORT_1"/>
    <property type="match status" value="1"/>
</dbReference>
<comment type="similarity">
    <text evidence="2">Belongs to the major facilitator superfamily. Sugar transporter (TC 2.A.1.1) family.</text>
</comment>
<feature type="transmembrane region" description="Helical" evidence="6">
    <location>
        <begin position="115"/>
        <end position="133"/>
    </location>
</feature>
<dbReference type="Pfam" id="PF00083">
    <property type="entry name" value="Sugar_tr"/>
    <property type="match status" value="1"/>
</dbReference>
<feature type="transmembrane region" description="Helical" evidence="6">
    <location>
        <begin position="322"/>
        <end position="344"/>
    </location>
</feature>
<feature type="transmembrane region" description="Helical" evidence="6">
    <location>
        <begin position="206"/>
        <end position="224"/>
    </location>
</feature>
<evidence type="ECO:0000256" key="6">
    <source>
        <dbReference type="SAM" id="Phobius"/>
    </source>
</evidence>
<comment type="caution">
    <text evidence="8">The sequence shown here is derived from an EMBL/GenBank/DDBJ whole genome shotgun (WGS) entry which is preliminary data.</text>
</comment>
<keyword evidence="4 6" id="KW-1133">Transmembrane helix</keyword>
<evidence type="ECO:0000256" key="5">
    <source>
        <dbReference type="ARBA" id="ARBA00023136"/>
    </source>
</evidence>
<comment type="subcellular location">
    <subcellularLocation>
        <location evidence="1">Membrane</location>
        <topology evidence="1">Multi-pass membrane protein</topology>
    </subcellularLocation>
</comment>
<dbReference type="InterPro" id="IPR005829">
    <property type="entry name" value="Sugar_transporter_CS"/>
</dbReference>
<dbReference type="GeneID" id="95984302"/>
<dbReference type="PANTHER" id="PTHR48022">
    <property type="entry name" value="PLASTIDIC GLUCOSE TRANSPORTER 4"/>
    <property type="match status" value="1"/>
</dbReference>
<feature type="domain" description="Major facilitator superfamily (MFS) profile" evidence="7">
    <location>
        <begin position="71"/>
        <end position="514"/>
    </location>
</feature>
<feature type="transmembrane region" description="Helical" evidence="6">
    <location>
        <begin position="460"/>
        <end position="483"/>
    </location>
</feature>
<feature type="transmembrane region" description="Helical" evidence="6">
    <location>
        <begin position="165"/>
        <end position="185"/>
    </location>
</feature>
<protein>
    <recommendedName>
        <fullName evidence="7">Major facilitator superfamily (MFS) profile domain-containing protein</fullName>
    </recommendedName>
</protein>
<dbReference type="Gene3D" id="1.20.1250.20">
    <property type="entry name" value="MFS general substrate transporter like domains"/>
    <property type="match status" value="1"/>
</dbReference>
<keyword evidence="5 6" id="KW-0472">Membrane</keyword>
<dbReference type="Proteomes" id="UP001565368">
    <property type="component" value="Unassembled WGS sequence"/>
</dbReference>
<feature type="transmembrane region" description="Helical" evidence="6">
    <location>
        <begin position="68"/>
        <end position="95"/>
    </location>
</feature>
<dbReference type="InterPro" id="IPR005828">
    <property type="entry name" value="MFS_sugar_transport-like"/>
</dbReference>
<dbReference type="InterPro" id="IPR020846">
    <property type="entry name" value="MFS_dom"/>
</dbReference>
<gene>
    <name evidence="8" type="ORF">Q8F55_003259</name>
</gene>
<feature type="transmembrane region" description="Helical" evidence="6">
    <location>
        <begin position="230"/>
        <end position="250"/>
    </location>
</feature>
<evidence type="ECO:0000256" key="4">
    <source>
        <dbReference type="ARBA" id="ARBA00022989"/>
    </source>
</evidence>
<evidence type="ECO:0000313" key="9">
    <source>
        <dbReference type="Proteomes" id="UP001565368"/>
    </source>
</evidence>
<dbReference type="PANTHER" id="PTHR48022:SF36">
    <property type="entry name" value="LACTOSE PERMEASE, PUTATIVE (AFU_ORTHOLOGUE AFUA_1G17310)-RELATED"/>
    <property type="match status" value="1"/>
</dbReference>
<feature type="transmembrane region" description="Helical" evidence="6">
    <location>
        <begin position="140"/>
        <end position="159"/>
    </location>
</feature>
<evidence type="ECO:0000259" key="7">
    <source>
        <dbReference type="PROSITE" id="PS50850"/>
    </source>
</evidence>
<evidence type="ECO:0000256" key="2">
    <source>
        <dbReference type="ARBA" id="ARBA00010992"/>
    </source>
</evidence>
<dbReference type="InterPro" id="IPR036259">
    <property type="entry name" value="MFS_trans_sf"/>
</dbReference>
<dbReference type="PROSITE" id="PS50850">
    <property type="entry name" value="MFS"/>
    <property type="match status" value="1"/>
</dbReference>
<proteinExistence type="inferred from homology"/>
<dbReference type="SUPFAM" id="SSF103473">
    <property type="entry name" value="MFS general substrate transporter"/>
    <property type="match status" value="1"/>
</dbReference>
<organism evidence="8 9">
    <name type="scientific">Vanrija albida</name>
    <dbReference type="NCBI Taxonomy" id="181172"/>
    <lineage>
        <taxon>Eukaryota</taxon>
        <taxon>Fungi</taxon>
        <taxon>Dikarya</taxon>
        <taxon>Basidiomycota</taxon>
        <taxon>Agaricomycotina</taxon>
        <taxon>Tremellomycetes</taxon>
        <taxon>Trichosporonales</taxon>
        <taxon>Trichosporonaceae</taxon>
        <taxon>Vanrija</taxon>
    </lineage>
</organism>
<reference evidence="8 9" key="1">
    <citation type="submission" date="2023-08" db="EMBL/GenBank/DDBJ databases">
        <title>Annotated Genome Sequence of Vanrija albida AlHP1.</title>
        <authorList>
            <person name="Herzog R."/>
        </authorList>
    </citation>
    <scope>NUCLEOTIDE SEQUENCE [LARGE SCALE GENOMIC DNA]</scope>
    <source>
        <strain evidence="8 9">AlHP1</strain>
    </source>
</reference>
<dbReference type="EMBL" id="JBBXJM010000002">
    <property type="protein sequence ID" value="KAL1412248.1"/>
    <property type="molecule type" value="Genomic_DNA"/>
</dbReference>
<sequence>MSDLQRKPSTPSDDEKVHAVHVEDTAATLNRTTSHHKAHVHYGLNNNVLEEAIAATNIPRWSAEARRLYLSLFVSLCCSYANGFDGSVMSSLIVMDFFQDRFHMGFTGGKVSAVFGSYVAANFISTPIAAIVMDKYGRRPSMIAGSIMVIIGAVIATTAKTLAQLVVARFVLGFGISWSLAAGAYCMEISLPHWRGRCTGLFNGGYWVGSIFAAAASFGCNYIQSHLSWQIPLILQCFCALLVVIICPFCPESPRFLMRAGREDEALNFLAKYHGGGDPNAPLVKLEFSEMKASIAADDHSAWWDYSILWKTKARRWRTIQVMMIGCFSQYCGIGLAYFTTVMFKNAGVNTVVEQLGYGLLFSGLCAVGSTIGAGVSDHLRRRTALTIGSICMAVQLACFAAANAIIVRDENRGLGLNASAGKAAIAFWMIYGFTFGFVYTPLQFVVAGEAATTDMRAKAFAVFNGLMTGMGMINTFAGPIALGTIGAWKYAIVFVVLDLVQAGCWHFFGVEAQGRTIEELDWIYDQPNPVKASKKRD</sequence>
<feature type="transmembrane region" description="Helical" evidence="6">
    <location>
        <begin position="356"/>
        <end position="376"/>
    </location>
</feature>
<keyword evidence="3 6" id="KW-0812">Transmembrane</keyword>